<protein>
    <submittedName>
        <fullName evidence="7">RDD family protein</fullName>
    </submittedName>
</protein>
<feature type="transmembrane region" description="Helical" evidence="5">
    <location>
        <begin position="18"/>
        <end position="37"/>
    </location>
</feature>
<dbReference type="Pfam" id="PF06271">
    <property type="entry name" value="RDD"/>
    <property type="match status" value="1"/>
</dbReference>
<dbReference type="RefSeq" id="WP_051569964.1">
    <property type="nucleotide sequence ID" value="NZ_KK073874.1"/>
</dbReference>
<dbReference type="InterPro" id="IPR010432">
    <property type="entry name" value="RDD"/>
</dbReference>
<evidence type="ECO:0000256" key="5">
    <source>
        <dbReference type="SAM" id="Phobius"/>
    </source>
</evidence>
<dbReference type="OrthoDB" id="5187110at2"/>
<feature type="domain" description="RDD" evidence="6">
    <location>
        <begin position="11"/>
        <end position="115"/>
    </location>
</feature>
<dbReference type="GO" id="GO:0016020">
    <property type="term" value="C:membrane"/>
    <property type="evidence" value="ECO:0007669"/>
    <property type="project" value="UniProtKB-SubCell"/>
</dbReference>
<keyword evidence="4 5" id="KW-0472">Membrane</keyword>
<evidence type="ECO:0000256" key="4">
    <source>
        <dbReference type="ARBA" id="ARBA00023136"/>
    </source>
</evidence>
<sequence>MSSTAVGPPSTASFGRRAAAFLVDGVLCAMVAGLFTYPAPPGGWSTAVFLVAYTAFIGLFGESPGMRLLKIHCQGIADGRPIGLGRALLRTVLIILLIPALLITSDGRRWHDKVTGSLVVPNNRG</sequence>
<keyword evidence="2 5" id="KW-0812">Transmembrane</keyword>
<evidence type="ECO:0000256" key="1">
    <source>
        <dbReference type="ARBA" id="ARBA00004141"/>
    </source>
</evidence>
<comment type="subcellular location">
    <subcellularLocation>
        <location evidence="1">Membrane</location>
        <topology evidence="1">Multi-pass membrane protein</topology>
    </subcellularLocation>
</comment>
<evidence type="ECO:0000313" key="8">
    <source>
        <dbReference type="Proteomes" id="UP000021053"/>
    </source>
</evidence>
<reference evidence="7 8" key="1">
    <citation type="submission" date="2013-07" db="EMBL/GenBank/DDBJ databases">
        <authorList>
            <consortium name="DOE Joint Genome Institute"/>
            <person name="Eisen J."/>
            <person name="Huntemann M."/>
            <person name="Han J."/>
            <person name="Chen A."/>
            <person name="Kyrpides N."/>
            <person name="Mavromatis K."/>
            <person name="Markowitz V."/>
            <person name="Palaniappan K."/>
            <person name="Ivanova N."/>
            <person name="Schaumberg A."/>
            <person name="Pati A."/>
            <person name="Liolios K."/>
            <person name="Nordberg H.P."/>
            <person name="Cantor M.N."/>
            <person name="Hua S.X."/>
            <person name="Woyke T."/>
        </authorList>
    </citation>
    <scope>NUCLEOTIDE SEQUENCE [LARGE SCALE GENOMIC DNA]</scope>
    <source>
        <strain evidence="7 8">DSM 44712</strain>
    </source>
</reference>
<gene>
    <name evidence="7" type="ORF">CryarDRAFT_1926</name>
</gene>
<keyword evidence="3 5" id="KW-1133">Transmembrane helix</keyword>
<dbReference type="AlphaFoldDB" id="A0A011AFN9"/>
<accession>A0A011AFN9</accession>
<evidence type="ECO:0000313" key="7">
    <source>
        <dbReference type="EMBL" id="EXG80831.1"/>
    </source>
</evidence>
<feature type="transmembrane region" description="Helical" evidence="5">
    <location>
        <begin position="87"/>
        <end position="105"/>
    </location>
</feature>
<proteinExistence type="predicted"/>
<evidence type="ECO:0000256" key="2">
    <source>
        <dbReference type="ARBA" id="ARBA00022692"/>
    </source>
</evidence>
<dbReference type="HOGENOM" id="CLU_110186_1_0_11"/>
<dbReference type="EMBL" id="JFBT01000001">
    <property type="protein sequence ID" value="EXG80831.1"/>
    <property type="molecule type" value="Genomic_DNA"/>
</dbReference>
<name>A0A011AFN9_9ACTN</name>
<keyword evidence="8" id="KW-1185">Reference proteome</keyword>
<evidence type="ECO:0000256" key="3">
    <source>
        <dbReference type="ARBA" id="ARBA00022989"/>
    </source>
</evidence>
<comment type="caution">
    <text evidence="7">The sequence shown here is derived from an EMBL/GenBank/DDBJ whole genome shotgun (WGS) entry which is preliminary data.</text>
</comment>
<dbReference type="Proteomes" id="UP000021053">
    <property type="component" value="Unassembled WGS sequence"/>
</dbReference>
<feature type="transmembrane region" description="Helical" evidence="5">
    <location>
        <begin position="43"/>
        <end position="61"/>
    </location>
</feature>
<organism evidence="7 8">
    <name type="scientific">Cryptosporangium arvum DSM 44712</name>
    <dbReference type="NCBI Taxonomy" id="927661"/>
    <lineage>
        <taxon>Bacteria</taxon>
        <taxon>Bacillati</taxon>
        <taxon>Actinomycetota</taxon>
        <taxon>Actinomycetes</taxon>
        <taxon>Cryptosporangiales</taxon>
        <taxon>Cryptosporangiaceae</taxon>
        <taxon>Cryptosporangium</taxon>
    </lineage>
</organism>
<evidence type="ECO:0000259" key="6">
    <source>
        <dbReference type="Pfam" id="PF06271"/>
    </source>
</evidence>